<name>A0A9R0I1F7_SPIOL</name>
<dbReference type="Proteomes" id="UP000813463">
    <property type="component" value="Chromosome 4"/>
</dbReference>
<evidence type="ECO:0000256" key="1">
    <source>
        <dbReference type="SAM" id="MobiDB-lite"/>
    </source>
</evidence>
<protein>
    <submittedName>
        <fullName evidence="3">Uncharacterized protein</fullName>
    </submittedName>
</protein>
<sequence length="231" mass="25749">MEDEEYGRRSGGHPGSDSESGENSDSDENPREHSEIDEESGESESVLNPVVVDENIGSVVKHLRKNPILIDRTSNGIEPMTKKPRHRYAGTSNNNTPPETHLNRPTNQQPRFLGLEIKLWFPLVMSAQPYQLQPRVMAILSENLRPVPSFNYRLSERPATCTRAIVPRSQRPISNLGNQVGSARQGQQVPPPRAPPAAASLQSSQRSVGQSYDEILREKKHGNIRAKLMTC</sequence>
<feature type="region of interest" description="Disordered" evidence="1">
    <location>
        <begin position="1"/>
        <end position="49"/>
    </location>
</feature>
<feature type="compositionally biased region" description="Polar residues" evidence="1">
    <location>
        <begin position="90"/>
        <end position="107"/>
    </location>
</feature>
<keyword evidence="2" id="KW-1185">Reference proteome</keyword>
<feature type="compositionally biased region" description="Polar residues" evidence="1">
    <location>
        <begin position="171"/>
        <end position="182"/>
    </location>
</feature>
<gene>
    <name evidence="3" type="primary">LOC110780835</name>
</gene>
<evidence type="ECO:0000313" key="3">
    <source>
        <dbReference type="RefSeq" id="XP_021840832.2"/>
    </source>
</evidence>
<dbReference type="GeneID" id="110780835"/>
<dbReference type="RefSeq" id="XP_021840832.2">
    <property type="nucleotide sequence ID" value="XM_021985140.2"/>
</dbReference>
<dbReference type="AlphaFoldDB" id="A0A9R0I1F7"/>
<feature type="compositionally biased region" description="Low complexity" evidence="1">
    <location>
        <begin position="196"/>
        <end position="207"/>
    </location>
</feature>
<proteinExistence type="predicted"/>
<feature type="region of interest" description="Disordered" evidence="1">
    <location>
        <begin position="74"/>
        <end position="107"/>
    </location>
</feature>
<reference evidence="3" key="2">
    <citation type="submission" date="2025-08" db="UniProtKB">
        <authorList>
            <consortium name="RefSeq"/>
        </authorList>
    </citation>
    <scope>IDENTIFICATION</scope>
    <source>
        <tissue evidence="3">Leaf</tissue>
    </source>
</reference>
<reference evidence="2" key="1">
    <citation type="journal article" date="2021" name="Nat. Commun.">
        <title>Genomic analyses provide insights into spinach domestication and the genetic basis of agronomic traits.</title>
        <authorList>
            <person name="Cai X."/>
            <person name="Sun X."/>
            <person name="Xu C."/>
            <person name="Sun H."/>
            <person name="Wang X."/>
            <person name="Ge C."/>
            <person name="Zhang Z."/>
            <person name="Wang Q."/>
            <person name="Fei Z."/>
            <person name="Jiao C."/>
            <person name="Wang Q."/>
        </authorList>
    </citation>
    <scope>NUCLEOTIDE SEQUENCE [LARGE SCALE GENOMIC DNA]</scope>
    <source>
        <strain evidence="2">cv. Varoflay</strain>
    </source>
</reference>
<dbReference type="KEGG" id="soe:110780835"/>
<evidence type="ECO:0000313" key="2">
    <source>
        <dbReference type="Proteomes" id="UP000813463"/>
    </source>
</evidence>
<accession>A0A9R0I1F7</accession>
<feature type="region of interest" description="Disordered" evidence="1">
    <location>
        <begin position="168"/>
        <end position="210"/>
    </location>
</feature>
<organism evidence="2 3">
    <name type="scientific">Spinacia oleracea</name>
    <name type="common">Spinach</name>
    <dbReference type="NCBI Taxonomy" id="3562"/>
    <lineage>
        <taxon>Eukaryota</taxon>
        <taxon>Viridiplantae</taxon>
        <taxon>Streptophyta</taxon>
        <taxon>Embryophyta</taxon>
        <taxon>Tracheophyta</taxon>
        <taxon>Spermatophyta</taxon>
        <taxon>Magnoliopsida</taxon>
        <taxon>eudicotyledons</taxon>
        <taxon>Gunneridae</taxon>
        <taxon>Pentapetalae</taxon>
        <taxon>Caryophyllales</taxon>
        <taxon>Chenopodiaceae</taxon>
        <taxon>Chenopodioideae</taxon>
        <taxon>Anserineae</taxon>
        <taxon>Spinacia</taxon>
    </lineage>
</organism>